<dbReference type="Gene3D" id="3.30.830.10">
    <property type="entry name" value="Metalloenzyme, LuxS/M16 peptidase-like"/>
    <property type="match status" value="1"/>
</dbReference>
<reference evidence="1 2" key="1">
    <citation type="submission" date="2016-08" db="EMBL/GenBank/DDBJ databases">
        <title>Genome sequence of Clavibacter michiganensis subsp. michiganensis strain CASJ007.</title>
        <authorList>
            <person name="Thapa S.P."/>
            <person name="Coaker G."/>
        </authorList>
    </citation>
    <scope>NUCLEOTIDE SEQUENCE [LARGE SCALE GENOMIC DNA]</scope>
    <source>
        <strain evidence="1">CASJ007</strain>
    </source>
</reference>
<protein>
    <recommendedName>
        <fullName evidence="3">Peptidase M16 inactive domain protein</fullName>
    </recommendedName>
</protein>
<accession>A0A251XH53</accession>
<gene>
    <name evidence="1" type="ORF">CMMCAS07_10160</name>
</gene>
<comment type="caution">
    <text evidence="1">The sequence shown here is derived from an EMBL/GenBank/DDBJ whole genome shotgun (WGS) entry which is preliminary data.</text>
</comment>
<dbReference type="EMBL" id="MDHH01000002">
    <property type="protein sequence ID" value="OUE02370.1"/>
    <property type="molecule type" value="Genomic_DNA"/>
</dbReference>
<dbReference type="AlphaFoldDB" id="A0A251XH53"/>
<keyword evidence="2" id="KW-1185">Reference proteome</keyword>
<dbReference type="InterPro" id="IPR011249">
    <property type="entry name" value="Metalloenz_LuxS/M16"/>
</dbReference>
<evidence type="ECO:0008006" key="3">
    <source>
        <dbReference type="Google" id="ProtNLM"/>
    </source>
</evidence>
<dbReference type="Proteomes" id="UP000195062">
    <property type="component" value="Unassembled WGS sequence"/>
</dbReference>
<name>A0A251XH53_CLAMM</name>
<evidence type="ECO:0000313" key="2">
    <source>
        <dbReference type="Proteomes" id="UP000195062"/>
    </source>
</evidence>
<evidence type="ECO:0000313" key="1">
    <source>
        <dbReference type="EMBL" id="OUE02370.1"/>
    </source>
</evidence>
<proteinExistence type="predicted"/>
<dbReference type="SUPFAM" id="SSF63411">
    <property type="entry name" value="LuxS/MPP-like metallohydrolase"/>
    <property type="match status" value="1"/>
</dbReference>
<organism evidence="1 2">
    <name type="scientific">Clavibacter michiganensis subsp. michiganensis</name>
    <dbReference type="NCBI Taxonomy" id="33013"/>
    <lineage>
        <taxon>Bacteria</taxon>
        <taxon>Bacillati</taxon>
        <taxon>Actinomycetota</taxon>
        <taxon>Actinomycetes</taxon>
        <taxon>Micrococcales</taxon>
        <taxon>Microbacteriaceae</taxon>
        <taxon>Clavibacter</taxon>
    </lineage>
</organism>
<dbReference type="GO" id="GO:0046872">
    <property type="term" value="F:metal ion binding"/>
    <property type="evidence" value="ECO:0007669"/>
    <property type="project" value="InterPro"/>
</dbReference>
<sequence length="82" mass="8651">MLGDHPLGRPIGGSPADIEAAERAAVVAHYRRNYRPQDLVITAAGSVDHDALVARVTTGLERAGWDLSVAAAPSRGAPEPRR</sequence>